<accession>A0A7C9FNS6</accession>
<keyword evidence="2" id="KW-1185">Reference proteome</keyword>
<proteinExistence type="predicted"/>
<dbReference type="Pfam" id="PF16248">
    <property type="entry name" value="DUF4905"/>
    <property type="match status" value="1"/>
</dbReference>
<sequence>MPTASENLFVHTFSQTIWRILPHATRDEWAVELRDADRKTVSWALLDLALPALRWHTTPEATDWWSTLVAFAEDALYLHNYRFPDIPEPTDLLAVSRLEGTLRWALPGWTFVEQDLQSGTLIVARKLPETIQYQQCDSHTGRILQPIDREKSRALPTSDFRIPVRYGPRTYTLMYFRRFWRK</sequence>
<dbReference type="RefSeq" id="WP_152757152.1">
    <property type="nucleotide sequence ID" value="NZ_WHLY01000002.1"/>
</dbReference>
<dbReference type="AlphaFoldDB" id="A0A7C9FNS6"/>
<organism evidence="1 2">
    <name type="scientific">Salmonirosea aquatica</name>
    <dbReference type="NCBI Taxonomy" id="2654236"/>
    <lineage>
        <taxon>Bacteria</taxon>
        <taxon>Pseudomonadati</taxon>
        <taxon>Bacteroidota</taxon>
        <taxon>Cytophagia</taxon>
        <taxon>Cytophagales</taxon>
        <taxon>Spirosomataceae</taxon>
        <taxon>Salmonirosea</taxon>
    </lineage>
</organism>
<evidence type="ECO:0000313" key="1">
    <source>
        <dbReference type="EMBL" id="MPR32589.1"/>
    </source>
</evidence>
<comment type="caution">
    <text evidence="1">The sequence shown here is derived from an EMBL/GenBank/DDBJ whole genome shotgun (WGS) entry which is preliminary data.</text>
</comment>
<reference evidence="1 2" key="1">
    <citation type="submission" date="2019-10" db="EMBL/GenBank/DDBJ databases">
        <title>Draft Genome Sequence of Cytophagaceae sp. SJW1-29.</title>
        <authorList>
            <person name="Choi A."/>
        </authorList>
    </citation>
    <scope>NUCLEOTIDE SEQUENCE [LARGE SCALE GENOMIC DNA]</scope>
    <source>
        <strain evidence="1 2">SJW1-29</strain>
    </source>
</reference>
<protein>
    <submittedName>
        <fullName evidence="1">DUF4905 domain-containing protein</fullName>
    </submittedName>
</protein>
<name>A0A7C9FNS6_9BACT</name>
<dbReference type="EMBL" id="WHLY01000002">
    <property type="protein sequence ID" value="MPR32589.1"/>
    <property type="molecule type" value="Genomic_DNA"/>
</dbReference>
<dbReference type="Proteomes" id="UP000479293">
    <property type="component" value="Unassembled WGS sequence"/>
</dbReference>
<dbReference type="InterPro" id="IPR032595">
    <property type="entry name" value="DUF4905"/>
</dbReference>
<evidence type="ECO:0000313" key="2">
    <source>
        <dbReference type="Proteomes" id="UP000479293"/>
    </source>
</evidence>
<gene>
    <name evidence="1" type="ORF">GBK04_04300</name>
</gene>